<protein>
    <recommendedName>
        <fullName evidence="3">DinB superfamily protein</fullName>
    </recommendedName>
</protein>
<dbReference type="AlphaFoldDB" id="A0A1H0SU10"/>
<gene>
    <name evidence="1" type="ORF">SAMN04515671_4289</name>
</gene>
<evidence type="ECO:0008006" key="3">
    <source>
        <dbReference type="Google" id="ProtNLM"/>
    </source>
</evidence>
<organism evidence="1 2">
    <name type="scientific">Nakamurella panacisegetis</name>
    <dbReference type="NCBI Taxonomy" id="1090615"/>
    <lineage>
        <taxon>Bacteria</taxon>
        <taxon>Bacillati</taxon>
        <taxon>Actinomycetota</taxon>
        <taxon>Actinomycetes</taxon>
        <taxon>Nakamurellales</taxon>
        <taxon>Nakamurellaceae</taxon>
        <taxon>Nakamurella</taxon>
    </lineage>
</organism>
<evidence type="ECO:0000313" key="1">
    <source>
        <dbReference type="EMBL" id="SDP45164.1"/>
    </source>
</evidence>
<dbReference type="SUPFAM" id="SSF109854">
    <property type="entry name" value="DinB/YfiT-like putative metalloenzymes"/>
    <property type="match status" value="1"/>
</dbReference>
<accession>A0A1H0SU10</accession>
<proteinExistence type="predicted"/>
<dbReference type="Pfam" id="PF04978">
    <property type="entry name" value="MST"/>
    <property type="match status" value="1"/>
</dbReference>
<keyword evidence="2" id="KW-1185">Reference proteome</keyword>
<evidence type="ECO:0000313" key="2">
    <source>
        <dbReference type="Proteomes" id="UP000198741"/>
    </source>
</evidence>
<reference evidence="1 2" key="1">
    <citation type="submission" date="2016-10" db="EMBL/GenBank/DDBJ databases">
        <authorList>
            <person name="de Groot N.N."/>
        </authorList>
    </citation>
    <scope>NUCLEOTIDE SEQUENCE [LARGE SCALE GENOMIC DNA]</scope>
    <source>
        <strain evidence="2">P4-7,KCTC 19426,CECT 7604</strain>
    </source>
</reference>
<dbReference type="Proteomes" id="UP000198741">
    <property type="component" value="Chromosome I"/>
</dbReference>
<sequence>MRSGLWLAGSAAAGHAEGMATDDQKTVLHDYLRRARQALVWKLDGLSEYDVRRPLTGTGTNLLGLVQHVASVGVSYFGETFGRPFPEPMPWLDEDAETNADMWVPAERTRPMVLAFQERAWAHADATIDALDLDSPGHVAWWPPDRSEVTLHRVLVHMIAEADRHAGQADIVRELIDGRAGLRADGSNLPERDEAWWSQFRATLEESAASFRSP</sequence>
<dbReference type="InterPro" id="IPR034660">
    <property type="entry name" value="DinB/YfiT-like"/>
</dbReference>
<dbReference type="Gene3D" id="1.20.120.450">
    <property type="entry name" value="dinb family like domain"/>
    <property type="match status" value="1"/>
</dbReference>
<dbReference type="InterPro" id="IPR007061">
    <property type="entry name" value="MST-like"/>
</dbReference>
<dbReference type="EMBL" id="LT629710">
    <property type="protein sequence ID" value="SDP45164.1"/>
    <property type="molecule type" value="Genomic_DNA"/>
</dbReference>
<dbReference type="STRING" id="1090615.SAMN04515671_4289"/>
<name>A0A1H0SU10_9ACTN</name>